<proteinExistence type="predicted"/>
<dbReference type="EMBL" id="WWCX01000001">
    <property type="protein sequence ID" value="MYM92610.1"/>
    <property type="molecule type" value="Genomic_DNA"/>
</dbReference>
<sequence>MNTGLLPRPTMRSIVKAMTAQDLAACAQDVISWQDKGILADGPLQALAARFVAETGISEMDSMQQAEAAVLREASLRFIAMQAGPRADHQ</sequence>
<dbReference type="RefSeq" id="WP_161081870.1">
    <property type="nucleotide sequence ID" value="NZ_WWCX01000001.1"/>
</dbReference>
<reference evidence="1" key="1">
    <citation type="submission" date="2019-12" db="EMBL/GenBank/DDBJ databases">
        <title>Novel species isolated from a subtropical stream in China.</title>
        <authorList>
            <person name="Lu H."/>
        </authorList>
    </citation>
    <scope>NUCLEOTIDE SEQUENCE [LARGE SCALE GENOMIC DNA]</scope>
    <source>
        <strain evidence="1">FT81W</strain>
    </source>
</reference>
<dbReference type="Proteomes" id="UP000447355">
    <property type="component" value="Unassembled WGS sequence"/>
</dbReference>
<comment type="caution">
    <text evidence="1">The sequence shown here is derived from an EMBL/GenBank/DDBJ whole genome shotgun (WGS) entry which is preliminary data.</text>
</comment>
<dbReference type="AlphaFoldDB" id="A0A845GGH2"/>
<gene>
    <name evidence="1" type="ORF">GTP90_01900</name>
</gene>
<evidence type="ECO:0000313" key="1">
    <source>
        <dbReference type="EMBL" id="MYM92610.1"/>
    </source>
</evidence>
<accession>A0A845GGH2</accession>
<evidence type="ECO:0000313" key="2">
    <source>
        <dbReference type="Proteomes" id="UP000447355"/>
    </source>
</evidence>
<organism evidence="1 2">
    <name type="scientific">Duganella vulcania</name>
    <dbReference type="NCBI Taxonomy" id="2692166"/>
    <lineage>
        <taxon>Bacteria</taxon>
        <taxon>Pseudomonadati</taxon>
        <taxon>Pseudomonadota</taxon>
        <taxon>Betaproteobacteria</taxon>
        <taxon>Burkholderiales</taxon>
        <taxon>Oxalobacteraceae</taxon>
        <taxon>Telluria group</taxon>
        <taxon>Duganella</taxon>
    </lineage>
</organism>
<protein>
    <submittedName>
        <fullName evidence="1">Uncharacterized protein</fullName>
    </submittedName>
</protein>
<name>A0A845GGH2_9BURK</name>